<keyword evidence="10" id="KW-1185">Reference proteome</keyword>
<dbReference type="Pfam" id="PF12932">
    <property type="entry name" value="Sec16"/>
    <property type="match status" value="1"/>
</dbReference>
<evidence type="ECO:0000256" key="6">
    <source>
        <dbReference type="RuleBase" id="RU364101"/>
    </source>
</evidence>
<reference evidence="10" key="1">
    <citation type="journal article" date="2019" name="Nat. Commun.">
        <title>Genome-wide association mapping of date palm fruit traits.</title>
        <authorList>
            <person name="Hazzouri K.M."/>
            <person name="Gros-Balthazard M."/>
            <person name="Flowers J.M."/>
            <person name="Copetti D."/>
            <person name="Lemansour A."/>
            <person name="Lebrun M."/>
            <person name="Masmoudi K."/>
            <person name="Ferrand S."/>
            <person name="Dhar M.I."/>
            <person name="Fresquez Z.A."/>
            <person name="Rosas U."/>
            <person name="Zhang J."/>
            <person name="Talag J."/>
            <person name="Lee S."/>
            <person name="Kudrna D."/>
            <person name="Powell R.F."/>
            <person name="Leitch I.J."/>
            <person name="Krueger R.R."/>
            <person name="Wing R.A."/>
            <person name="Amiri K.M.A."/>
            <person name="Purugganan M.D."/>
        </authorList>
    </citation>
    <scope>NUCLEOTIDE SEQUENCE [LARGE SCALE GENOMIC DNA]</scope>
    <source>
        <strain evidence="10">cv. Khalas</strain>
    </source>
</reference>
<evidence type="ECO:0000256" key="2">
    <source>
        <dbReference type="ARBA" id="ARBA00005927"/>
    </source>
</evidence>
<dbReference type="PANTHER" id="PTHR13402:SF6">
    <property type="entry name" value="SECRETORY 16, ISOFORM I"/>
    <property type="match status" value="1"/>
</dbReference>
<feature type="region of interest" description="Disordered" evidence="7">
    <location>
        <begin position="1057"/>
        <end position="1104"/>
    </location>
</feature>
<feature type="domain" description="Sec16 Sec23-binding" evidence="8">
    <location>
        <begin position="714"/>
        <end position="998"/>
    </location>
</feature>
<dbReference type="GeneID" id="103705117"/>
<feature type="compositionally biased region" description="Acidic residues" evidence="7">
    <location>
        <begin position="50"/>
        <end position="60"/>
    </location>
</feature>
<keyword evidence="6" id="KW-0653">Protein transport</keyword>
<comment type="similarity">
    <text evidence="2 6">Belongs to the SEC16 family.</text>
</comment>
<name>A0A8B7BWS5_PHODC</name>
<protein>
    <recommendedName>
        <fullName evidence="6">Protein transport protein sec16</fullName>
    </recommendedName>
</protein>
<feature type="compositionally biased region" description="Basic and acidic residues" evidence="7">
    <location>
        <begin position="1070"/>
        <end position="1081"/>
    </location>
</feature>
<keyword evidence="6" id="KW-0472">Membrane</keyword>
<keyword evidence="6" id="KW-0333">Golgi apparatus</keyword>
<keyword evidence="5 6" id="KW-0931">ER-Golgi transport</keyword>
<dbReference type="InterPro" id="IPR024340">
    <property type="entry name" value="Sec16_CCD"/>
</dbReference>
<feature type="compositionally biased region" description="Low complexity" evidence="7">
    <location>
        <begin position="1093"/>
        <end position="1104"/>
    </location>
</feature>
<accession>A0A8B7BWS5</accession>
<proteinExistence type="inferred from homology"/>
<evidence type="ECO:0000259" key="9">
    <source>
        <dbReference type="Pfam" id="PF12932"/>
    </source>
</evidence>
<dbReference type="GO" id="GO:0070971">
    <property type="term" value="C:endoplasmic reticulum exit site"/>
    <property type="evidence" value="ECO:0007669"/>
    <property type="project" value="TreeGrafter"/>
</dbReference>
<keyword evidence="4 6" id="KW-0256">Endoplasmic reticulum</keyword>
<evidence type="ECO:0000259" key="8">
    <source>
        <dbReference type="Pfam" id="PF12931"/>
    </source>
</evidence>
<feature type="compositionally biased region" description="Basic and acidic residues" evidence="7">
    <location>
        <begin position="1354"/>
        <end position="1363"/>
    </location>
</feature>
<sequence>MPSPPFLADDQKDKDFFDKLDDEFSIAGSGSEPAIIARAISNASIGERLEDSEDAEFATGEEDRQESGVVQELFEEEKTPEVGSSPPLPSANGVASCSSEQSQEAMMGTMGFRSTGSSMGKSNTSKGTSVKEVQWSAFNVNSPQFDSGAFGSGADFFTENADGPDNQKSSFMENSAADLSTYPEQQDARYCGLFNWQVAEANDPQYWEELYPGWKFDTSTREWYQIDGYDATTTAQSENCNVASENMQESYQDKVLEADNGNISDQGPEISYLQQTTQLVTRTVAGDCFKGDVSSWKQVSQESTQYPPNMVFDPQYPGWYYDTNTQQWQTLESYTKAIQKTAANLQGRGSQDLKSSDGFAAMKNSSLYNEVGQHEESTTQGLGSQEMGARWNGSGSSYVQQNMWQPAQVNKSVKGFSGNEQIDNFYGSTGNVVNHLDHQKGYKTLDSGHGYGNCNGAAEFQSFIPAEKTYQFNQPKVVQSLQEHLSDSYYGHQNSINHAQQPIWGTSATYSPCSYALKEGRPSAGHPPHALVTFGFGGKLVVMKDASSLGSKLDYGSQDIVGGTISILSLGEVVMDKADASNTMTGCCHYFHSLCQQSLPGPLVGGNAAAKDVNKWIDEKLAQCKSPMMDVREGELLRLLLSLLKILYQHYGKLRSPFGADLSVEDPEGPQAAVSKLFASASKNGTRPGQNGTFTTCMQNVPSEAWVRTTAVEVQNLLVSGKRKEALRCAQAGKLWGPALVLAAQLGGKFYVDTVKQMAHCQFVSGSPLRTLCLLIAGQPADVFSVDSSTNISFPGADSAAQQSTKVPANGMLDDWEENLAIITANRTKDDELVIVHLGDCLWKEKGEITAAHTCYLVAEATLESYSDSARMCLIGADHWKFPRTYASPEAIQRTELYEYSKVLGNSQIILLPFQPYKLVYAYMLAEVGKVSESLRYCQASLKLLKNSCRAPEVEMWKSLLSSLEERIRAFLQGGYSTNLAPAKIVGKLFTSIDSTIHRIMGAQTSPLPPMPQNGVSGKGSYSVASKVANSRSTMAMSSLVPSASIEAISEWTVSSSRKTMPSRSISEPDFSRSSKQDLSKDVSSPDSRGQTSLSGGPSRFGRFGSQLLQKTMGWVSRSHPDRQAKLGERNKFYYDEKLKRWVEEGADPPTEEAALQSPPTTASFHNGQSDCITNSTFRSPTKIANGGSEKKSPSPSEHGSGIPPMSPSPNQFSVRGRMGVRSRYVDTFNKAGGVMTNSFQSPSTSSIKPVLGAKLFVPSIPATSDEQEVDRAGESIEEAATTKGPSTSMAKDASFASPSPLSMQRISSMDNIAPSGNKGALATSCNRNNFVPSHTRAASWGGAYGDTFTSKTTEMKPLEDGRGMPSSFIPNNSSSLHLGASSVQLNGGNLGDNLHEVQL</sequence>
<evidence type="ECO:0000256" key="7">
    <source>
        <dbReference type="SAM" id="MobiDB-lite"/>
    </source>
</evidence>
<keyword evidence="3 6" id="KW-0813">Transport</keyword>
<gene>
    <name evidence="11" type="primary">LOC103705117</name>
</gene>
<dbReference type="KEGG" id="pda:103705117"/>
<evidence type="ECO:0000256" key="1">
    <source>
        <dbReference type="ARBA" id="ARBA00004240"/>
    </source>
</evidence>
<evidence type="ECO:0000313" key="11">
    <source>
        <dbReference type="RefSeq" id="XP_008786953.2"/>
    </source>
</evidence>
<dbReference type="GO" id="GO:0016192">
    <property type="term" value="P:vesicle-mediated transport"/>
    <property type="evidence" value="ECO:0007669"/>
    <property type="project" value="UniProtKB-KW"/>
</dbReference>
<feature type="compositionally biased region" description="Polar residues" evidence="7">
    <location>
        <begin position="1158"/>
        <end position="1180"/>
    </location>
</feature>
<dbReference type="GO" id="GO:0015031">
    <property type="term" value="P:protein transport"/>
    <property type="evidence" value="ECO:0007669"/>
    <property type="project" value="UniProtKB-KW"/>
</dbReference>
<feature type="region of interest" description="Disordered" evidence="7">
    <location>
        <begin position="1148"/>
        <end position="1215"/>
    </location>
</feature>
<evidence type="ECO:0000256" key="3">
    <source>
        <dbReference type="ARBA" id="ARBA00022448"/>
    </source>
</evidence>
<evidence type="ECO:0000313" key="10">
    <source>
        <dbReference type="Proteomes" id="UP000228380"/>
    </source>
</evidence>
<dbReference type="GO" id="GO:0007030">
    <property type="term" value="P:Golgi organization"/>
    <property type="evidence" value="ECO:0007669"/>
    <property type="project" value="TreeGrafter"/>
</dbReference>
<dbReference type="GO" id="GO:0000139">
    <property type="term" value="C:Golgi membrane"/>
    <property type="evidence" value="ECO:0007669"/>
    <property type="project" value="UniProtKB-SubCell"/>
</dbReference>
<dbReference type="GO" id="GO:0012507">
    <property type="term" value="C:ER to Golgi transport vesicle membrane"/>
    <property type="evidence" value="ECO:0007669"/>
    <property type="project" value="TreeGrafter"/>
</dbReference>
<feature type="compositionally biased region" description="Polar residues" evidence="7">
    <location>
        <begin position="1057"/>
        <end position="1066"/>
    </location>
</feature>
<dbReference type="OrthoDB" id="8918678at2759"/>
<feature type="compositionally biased region" description="Polar residues" evidence="7">
    <location>
        <begin position="93"/>
        <end position="104"/>
    </location>
</feature>
<feature type="compositionally biased region" description="Polar residues" evidence="7">
    <location>
        <begin position="1082"/>
        <end position="1092"/>
    </location>
</feature>
<feature type="region of interest" description="Disordered" evidence="7">
    <location>
        <begin position="1281"/>
        <end position="1302"/>
    </location>
</feature>
<feature type="region of interest" description="Disordered" evidence="7">
    <location>
        <begin position="47"/>
        <end position="105"/>
    </location>
</feature>
<dbReference type="GO" id="GO:0070973">
    <property type="term" value="P:protein localization to endoplasmic reticulum exit site"/>
    <property type="evidence" value="ECO:0007669"/>
    <property type="project" value="TreeGrafter"/>
</dbReference>
<feature type="region of interest" description="Disordered" evidence="7">
    <location>
        <begin position="1354"/>
        <end position="1376"/>
    </location>
</feature>
<organism evidence="10 11">
    <name type="scientific">Phoenix dactylifera</name>
    <name type="common">Date palm</name>
    <dbReference type="NCBI Taxonomy" id="42345"/>
    <lineage>
        <taxon>Eukaryota</taxon>
        <taxon>Viridiplantae</taxon>
        <taxon>Streptophyta</taxon>
        <taxon>Embryophyta</taxon>
        <taxon>Tracheophyta</taxon>
        <taxon>Spermatophyta</taxon>
        <taxon>Magnoliopsida</taxon>
        <taxon>Liliopsida</taxon>
        <taxon>Arecaceae</taxon>
        <taxon>Coryphoideae</taxon>
        <taxon>Phoeniceae</taxon>
        <taxon>Phoenix</taxon>
    </lineage>
</organism>
<reference evidence="11" key="2">
    <citation type="submission" date="2025-08" db="UniProtKB">
        <authorList>
            <consortium name="RefSeq"/>
        </authorList>
    </citation>
    <scope>IDENTIFICATION</scope>
    <source>
        <tissue evidence="11">Young leaves</tissue>
    </source>
</reference>
<evidence type="ECO:0000256" key="5">
    <source>
        <dbReference type="ARBA" id="ARBA00022892"/>
    </source>
</evidence>
<dbReference type="Gene3D" id="1.25.40.1030">
    <property type="match status" value="1"/>
</dbReference>
<dbReference type="RefSeq" id="XP_008786953.2">
    <property type="nucleotide sequence ID" value="XM_008788731.4"/>
</dbReference>
<evidence type="ECO:0000256" key="4">
    <source>
        <dbReference type="ARBA" id="ARBA00022824"/>
    </source>
</evidence>
<dbReference type="CDD" id="cd09233">
    <property type="entry name" value="ACE1-Sec16-like"/>
    <property type="match status" value="1"/>
</dbReference>
<dbReference type="Proteomes" id="UP000228380">
    <property type="component" value="Chromosome 2"/>
</dbReference>
<comment type="subcellular location">
    <subcellularLocation>
        <location evidence="1">Endoplasmic reticulum</location>
    </subcellularLocation>
    <subcellularLocation>
        <location evidence="6">Golgi apparatus membrane</location>
    </subcellularLocation>
</comment>
<dbReference type="PANTHER" id="PTHR13402">
    <property type="entry name" value="RGPR-RELATED"/>
    <property type="match status" value="1"/>
</dbReference>
<feature type="domain" description="Sec16 central conserved" evidence="9">
    <location>
        <begin position="529"/>
        <end position="652"/>
    </location>
</feature>
<dbReference type="InterPro" id="IPR024298">
    <property type="entry name" value="Sec16_Sec23-bd"/>
</dbReference>
<dbReference type="Pfam" id="PF12931">
    <property type="entry name" value="TPR_Sec16"/>
    <property type="match status" value="1"/>
</dbReference>